<keyword evidence="1" id="KW-0175">Coiled coil</keyword>
<feature type="transmembrane region" description="Helical" evidence="2">
    <location>
        <begin position="427"/>
        <end position="445"/>
    </location>
</feature>
<dbReference type="InterPro" id="IPR018702">
    <property type="entry name" value="DUF2207"/>
</dbReference>
<evidence type="ECO:0000259" key="5">
    <source>
        <dbReference type="Pfam" id="PF20990"/>
    </source>
</evidence>
<evidence type="ECO:0000259" key="4">
    <source>
        <dbReference type="Pfam" id="PF09972"/>
    </source>
</evidence>
<dbReference type="EMBL" id="JBHSSI010000048">
    <property type="protein sequence ID" value="MFC6260961.1"/>
    <property type="molecule type" value="Genomic_DNA"/>
</dbReference>
<evidence type="ECO:0000256" key="1">
    <source>
        <dbReference type="SAM" id="Coils"/>
    </source>
</evidence>
<feature type="transmembrane region" description="Helical" evidence="2">
    <location>
        <begin position="451"/>
        <end position="469"/>
    </location>
</feature>
<evidence type="ECO:0000313" key="7">
    <source>
        <dbReference type="Proteomes" id="UP001596283"/>
    </source>
</evidence>
<keyword evidence="2" id="KW-0472">Membrane</keyword>
<feature type="domain" description="DUF2207" evidence="4">
    <location>
        <begin position="33"/>
        <end position="220"/>
    </location>
</feature>
<keyword evidence="2" id="KW-0812">Transmembrane</keyword>
<reference evidence="7" key="1">
    <citation type="journal article" date="2019" name="Int. J. Syst. Evol. Microbiol.">
        <title>The Global Catalogue of Microorganisms (GCM) 10K type strain sequencing project: providing services to taxonomists for standard genome sequencing and annotation.</title>
        <authorList>
            <consortium name="The Broad Institute Genomics Platform"/>
            <consortium name="The Broad Institute Genome Sequencing Center for Infectious Disease"/>
            <person name="Wu L."/>
            <person name="Ma J."/>
        </authorList>
    </citation>
    <scope>NUCLEOTIDE SEQUENCE [LARGE SCALE GENOMIC DNA]</scope>
    <source>
        <strain evidence="7">CCM 8908</strain>
    </source>
</reference>
<keyword evidence="2" id="KW-1133">Transmembrane helix</keyword>
<feature type="domain" description="Predicted membrane protein YciQ-like C-terminal" evidence="5">
    <location>
        <begin position="298"/>
        <end position="535"/>
    </location>
</feature>
<keyword evidence="7" id="KW-1185">Reference proteome</keyword>
<dbReference type="Pfam" id="PF20990">
    <property type="entry name" value="DUF2207_C"/>
    <property type="match status" value="1"/>
</dbReference>
<feature type="transmembrane region" description="Helical" evidence="2">
    <location>
        <begin position="262"/>
        <end position="284"/>
    </location>
</feature>
<evidence type="ECO:0000256" key="2">
    <source>
        <dbReference type="SAM" id="Phobius"/>
    </source>
</evidence>
<comment type="caution">
    <text evidence="6">The sequence shown here is derived from an EMBL/GenBank/DDBJ whole genome shotgun (WGS) entry which is preliminary data.</text>
</comment>
<keyword evidence="3" id="KW-0732">Signal</keyword>
<evidence type="ECO:0000313" key="6">
    <source>
        <dbReference type="EMBL" id="MFC6260961.1"/>
    </source>
</evidence>
<sequence length="609" mass="66654">MKHRGMLLGLLSLLTIIAAIAVSRPVAAAADYTIDPYQMHIAVLKNGDADVTQAMTYRFDDDYHGVYNNQDLRGIKGGKLTGITTAFNGGKLTAARQSTAHTDNTYQVSYAGQNAKVKLYHRASDGDKLKVTYHYHLQGVITNYRDTAELNWRVIGSNWDVDLENVKVVIQLPATQVKQLQAWTHGSLDGYTKVDKAQGRVTMTLAENPSGTFVESHLLFPTSVTAANTNIKDEKRKAAVQKQEANLAEQANAKRKQKKQQAYGGFLAFIAVIVALGLGFWWWLWRHPANRYPHPIPANHFFDVPSVSPALAESLVDFKSPNTDALSGEILMAVSNHEITMVPVKDGRRETLKLTKLVPTVSNYFLQKCFMKIAKADSFTLLDLKKYGKHDKKGRLSKWFRTWQEQVDELAEPYQDAANVKLRQRTMLGTVGLTALISIAIGVGWTLNRTISLATTIIGLLAVLVLWIYTVRLYQHTDRNNEAGLIQVNEVGGFRRMLKDIGHFNTAEVGDLILWEQILPYAAAFGLAQKVANKLAVDFGTAALNDNFVVFYPIFYSNDFSGSIGDSLNDSISSAIQTSTSASSSSGGSGGFSGGSSGGFGGGSGGGAF</sequence>
<organism evidence="6 7">
    <name type="scientific">Levilactobacillus fujinensis</name>
    <dbReference type="NCBI Taxonomy" id="2486024"/>
    <lineage>
        <taxon>Bacteria</taxon>
        <taxon>Bacillati</taxon>
        <taxon>Bacillota</taxon>
        <taxon>Bacilli</taxon>
        <taxon>Lactobacillales</taxon>
        <taxon>Lactobacillaceae</taxon>
        <taxon>Levilactobacillus</taxon>
    </lineage>
</organism>
<feature type="signal peptide" evidence="3">
    <location>
        <begin position="1"/>
        <end position="28"/>
    </location>
</feature>
<dbReference type="InterPro" id="IPR048389">
    <property type="entry name" value="YciQ-like_C"/>
</dbReference>
<feature type="chain" id="PRO_5045889457" evidence="3">
    <location>
        <begin position="29"/>
        <end position="609"/>
    </location>
</feature>
<dbReference type="RefSeq" id="WP_125686166.1">
    <property type="nucleotide sequence ID" value="NZ_JBHSSI010000048.1"/>
</dbReference>
<proteinExistence type="predicted"/>
<name>A0ABW1TG43_9LACO</name>
<feature type="coiled-coil region" evidence="1">
    <location>
        <begin position="231"/>
        <end position="261"/>
    </location>
</feature>
<gene>
    <name evidence="6" type="ORF">ACFP1C_08425</name>
</gene>
<dbReference type="Pfam" id="PF09972">
    <property type="entry name" value="DUF2207"/>
    <property type="match status" value="1"/>
</dbReference>
<evidence type="ECO:0000256" key="3">
    <source>
        <dbReference type="SAM" id="SignalP"/>
    </source>
</evidence>
<protein>
    <submittedName>
        <fullName evidence="6">DUF2207 family protein</fullName>
    </submittedName>
</protein>
<dbReference type="Proteomes" id="UP001596283">
    <property type="component" value="Unassembled WGS sequence"/>
</dbReference>
<accession>A0ABW1TG43</accession>